<reference evidence="1" key="1">
    <citation type="journal article" date="2014" name="Front. Microbiol.">
        <title>High frequency of phylogenetically diverse reductive dehalogenase-homologous genes in deep subseafloor sedimentary metagenomes.</title>
        <authorList>
            <person name="Kawai M."/>
            <person name="Futagami T."/>
            <person name="Toyoda A."/>
            <person name="Takaki Y."/>
            <person name="Nishi S."/>
            <person name="Hori S."/>
            <person name="Arai W."/>
            <person name="Tsubouchi T."/>
            <person name="Morono Y."/>
            <person name="Uchiyama I."/>
            <person name="Ito T."/>
            <person name="Fujiyama A."/>
            <person name="Inagaki F."/>
            <person name="Takami H."/>
        </authorList>
    </citation>
    <scope>NUCLEOTIDE SEQUENCE</scope>
    <source>
        <strain evidence="1">Expedition CK06-06</strain>
    </source>
</reference>
<gene>
    <name evidence="1" type="ORF">S03H2_64706</name>
</gene>
<dbReference type="AlphaFoldDB" id="X1IEE6"/>
<proteinExistence type="predicted"/>
<name>X1IEE6_9ZZZZ</name>
<comment type="caution">
    <text evidence="1">The sequence shown here is derived from an EMBL/GenBank/DDBJ whole genome shotgun (WGS) entry which is preliminary data.</text>
</comment>
<evidence type="ECO:0000313" key="1">
    <source>
        <dbReference type="EMBL" id="GAH80801.1"/>
    </source>
</evidence>
<accession>X1IEE6</accession>
<sequence length="47" mass="5639">LLKKYPTKYNPINLESEMFRFLLFSNICHLRQLTEISGKAIKITIRR</sequence>
<organism evidence="1">
    <name type="scientific">marine sediment metagenome</name>
    <dbReference type="NCBI Taxonomy" id="412755"/>
    <lineage>
        <taxon>unclassified sequences</taxon>
        <taxon>metagenomes</taxon>
        <taxon>ecological metagenomes</taxon>
    </lineage>
</organism>
<feature type="non-terminal residue" evidence="1">
    <location>
        <position position="1"/>
    </location>
</feature>
<protein>
    <submittedName>
        <fullName evidence="1">Uncharacterized protein</fullName>
    </submittedName>
</protein>
<dbReference type="EMBL" id="BARU01042064">
    <property type="protein sequence ID" value="GAH80801.1"/>
    <property type="molecule type" value="Genomic_DNA"/>
</dbReference>